<sequence>MSAVNNRPYRERDNTSDPPEEDCSSVKETRIFEERGGIGAGKAGIVEGRVAFHNEKLASWREAVDDLKNTEVKSALKEIKSLKEEDTKNPTSGDAQEPITTGHD</sequence>
<evidence type="ECO:0000313" key="3">
    <source>
        <dbReference type="Proteomes" id="UP000693738"/>
    </source>
</evidence>
<reference evidence="2" key="1">
    <citation type="submission" date="2021-05" db="EMBL/GenBank/DDBJ databases">
        <authorList>
            <person name="Khan N."/>
        </authorList>
    </citation>
    <scope>NUCLEOTIDE SEQUENCE</scope>
</reference>
<dbReference type="Proteomes" id="UP000693738">
    <property type="component" value="Unassembled WGS sequence"/>
</dbReference>
<feature type="region of interest" description="Disordered" evidence="1">
    <location>
        <begin position="79"/>
        <end position="104"/>
    </location>
</feature>
<feature type="compositionally biased region" description="Basic and acidic residues" evidence="1">
    <location>
        <begin position="79"/>
        <end position="88"/>
    </location>
</feature>
<evidence type="ECO:0000256" key="1">
    <source>
        <dbReference type="SAM" id="MobiDB-lite"/>
    </source>
</evidence>
<dbReference type="EMBL" id="CAJSTJ010000190">
    <property type="protein sequence ID" value="CAG7565838.1"/>
    <property type="molecule type" value="Genomic_DNA"/>
</dbReference>
<organism evidence="2 3">
    <name type="scientific">Fusarium equiseti</name>
    <name type="common">Fusarium scirpi</name>
    <dbReference type="NCBI Taxonomy" id="61235"/>
    <lineage>
        <taxon>Eukaryota</taxon>
        <taxon>Fungi</taxon>
        <taxon>Dikarya</taxon>
        <taxon>Ascomycota</taxon>
        <taxon>Pezizomycotina</taxon>
        <taxon>Sordariomycetes</taxon>
        <taxon>Hypocreomycetidae</taxon>
        <taxon>Hypocreales</taxon>
        <taxon>Nectriaceae</taxon>
        <taxon>Fusarium</taxon>
        <taxon>Fusarium incarnatum-equiseti species complex</taxon>
    </lineage>
</organism>
<evidence type="ECO:0000313" key="2">
    <source>
        <dbReference type="EMBL" id="CAG7565838.1"/>
    </source>
</evidence>
<name>A0A8J2NHH3_FUSEQ</name>
<feature type="region of interest" description="Disordered" evidence="1">
    <location>
        <begin position="1"/>
        <end position="25"/>
    </location>
</feature>
<accession>A0A8J2NHH3</accession>
<protein>
    <submittedName>
        <fullName evidence="2">Uncharacterized protein</fullName>
    </submittedName>
</protein>
<gene>
    <name evidence="2" type="ORF">FEQUK3_LOCUS11552</name>
</gene>
<comment type="caution">
    <text evidence="2">The sequence shown here is derived from an EMBL/GenBank/DDBJ whole genome shotgun (WGS) entry which is preliminary data.</text>
</comment>
<dbReference type="AlphaFoldDB" id="A0A8J2NHH3"/>
<proteinExistence type="predicted"/>